<evidence type="ECO:0000256" key="6">
    <source>
        <dbReference type="ARBA" id="ARBA00023180"/>
    </source>
</evidence>
<name>A0A060Z387_ONCMY</name>
<dbReference type="PROSITE" id="PS01186">
    <property type="entry name" value="EGF_2"/>
    <property type="match status" value="1"/>
</dbReference>
<keyword evidence="4" id="KW-0106">Calcium</keyword>
<feature type="domain" description="EGF-like" evidence="8">
    <location>
        <begin position="51"/>
        <end position="93"/>
    </location>
</feature>
<dbReference type="EMBL" id="FR924467">
    <property type="protein sequence ID" value="CDQ96189.1"/>
    <property type="molecule type" value="Genomic_DNA"/>
</dbReference>
<dbReference type="InterPro" id="IPR049883">
    <property type="entry name" value="NOTCH1_EGF-like"/>
</dbReference>
<reference evidence="9" key="2">
    <citation type="submission" date="2014-03" db="EMBL/GenBank/DDBJ databases">
        <authorList>
            <person name="Genoscope - CEA"/>
        </authorList>
    </citation>
    <scope>NUCLEOTIDE SEQUENCE</scope>
</reference>
<evidence type="ECO:0000313" key="9">
    <source>
        <dbReference type="EMBL" id="CDQ96189.1"/>
    </source>
</evidence>
<dbReference type="Pfam" id="PF07645">
    <property type="entry name" value="EGF_CA"/>
    <property type="match status" value="2"/>
</dbReference>
<gene>
    <name evidence="9" type="ORF">GSONMT00004700001</name>
</gene>
<dbReference type="InterPro" id="IPR000152">
    <property type="entry name" value="EGF-type_Asp/Asn_hydroxyl_site"/>
</dbReference>
<dbReference type="PANTHER" id="PTHR24039:SF28">
    <property type="entry name" value="EGF-LIKE DOMAIN-CONTAINING PROTEIN"/>
    <property type="match status" value="1"/>
</dbReference>
<dbReference type="AlphaFoldDB" id="A0A060Z387"/>
<evidence type="ECO:0000256" key="2">
    <source>
        <dbReference type="ARBA" id="ARBA00022729"/>
    </source>
</evidence>
<evidence type="ECO:0000256" key="1">
    <source>
        <dbReference type="ARBA" id="ARBA00022536"/>
    </source>
</evidence>
<evidence type="ECO:0000256" key="4">
    <source>
        <dbReference type="ARBA" id="ARBA00022837"/>
    </source>
</evidence>
<dbReference type="InterPro" id="IPR000742">
    <property type="entry name" value="EGF"/>
</dbReference>
<evidence type="ECO:0000256" key="7">
    <source>
        <dbReference type="PROSITE-ProRule" id="PRU00076"/>
    </source>
</evidence>
<dbReference type="GO" id="GO:0005509">
    <property type="term" value="F:calcium ion binding"/>
    <property type="evidence" value="ECO:0007669"/>
    <property type="project" value="InterPro"/>
</dbReference>
<comment type="caution">
    <text evidence="7">Lacks conserved residue(s) required for the propagation of feature annotation.</text>
</comment>
<dbReference type="SMART" id="SM00179">
    <property type="entry name" value="EGF_CA"/>
    <property type="match status" value="2"/>
</dbReference>
<organism evidence="9 10">
    <name type="scientific">Oncorhynchus mykiss</name>
    <name type="common">Rainbow trout</name>
    <name type="synonym">Salmo gairdneri</name>
    <dbReference type="NCBI Taxonomy" id="8022"/>
    <lineage>
        <taxon>Eukaryota</taxon>
        <taxon>Metazoa</taxon>
        <taxon>Chordata</taxon>
        <taxon>Craniata</taxon>
        <taxon>Vertebrata</taxon>
        <taxon>Euteleostomi</taxon>
        <taxon>Actinopterygii</taxon>
        <taxon>Neopterygii</taxon>
        <taxon>Teleostei</taxon>
        <taxon>Protacanthopterygii</taxon>
        <taxon>Salmoniformes</taxon>
        <taxon>Salmonidae</taxon>
        <taxon>Salmoninae</taxon>
        <taxon>Oncorhynchus</taxon>
    </lineage>
</organism>
<keyword evidence="6" id="KW-0325">Glycoprotein</keyword>
<dbReference type="PROSITE" id="PS01187">
    <property type="entry name" value="EGF_CA"/>
    <property type="match status" value="1"/>
</dbReference>
<dbReference type="Proteomes" id="UP000193380">
    <property type="component" value="Unassembled WGS sequence"/>
</dbReference>
<dbReference type="Gene3D" id="2.10.25.10">
    <property type="entry name" value="Laminin"/>
    <property type="match status" value="2"/>
</dbReference>
<accession>A0A060Z387</accession>
<reference evidence="9" key="1">
    <citation type="journal article" date="2014" name="Nat. Commun.">
        <title>The rainbow trout genome provides novel insights into evolution after whole-genome duplication in vertebrates.</title>
        <authorList>
            <person name="Berthelot C."/>
            <person name="Brunet F."/>
            <person name="Chalopin D."/>
            <person name="Juanchich A."/>
            <person name="Bernard M."/>
            <person name="Noel B."/>
            <person name="Bento P."/>
            <person name="Da Silva C."/>
            <person name="Labadie K."/>
            <person name="Alberti A."/>
            <person name="Aury J.M."/>
            <person name="Louis A."/>
            <person name="Dehais P."/>
            <person name="Bardou P."/>
            <person name="Montfort J."/>
            <person name="Klopp C."/>
            <person name="Cabau C."/>
            <person name="Gaspin C."/>
            <person name="Thorgaard G.H."/>
            <person name="Boussaha M."/>
            <person name="Quillet E."/>
            <person name="Guyomard R."/>
            <person name="Galiana D."/>
            <person name="Bobe J."/>
            <person name="Volff J.N."/>
            <person name="Genet C."/>
            <person name="Wincker P."/>
            <person name="Jaillon O."/>
            <person name="Roest Crollius H."/>
            <person name="Guiguen Y."/>
        </authorList>
    </citation>
    <scope>NUCLEOTIDE SEQUENCE [LARGE SCALE GENOMIC DNA]</scope>
</reference>
<keyword evidence="2" id="KW-0732">Signal</keyword>
<proteinExistence type="predicted"/>
<dbReference type="STRING" id="8022.A0A060Z387"/>
<protein>
    <recommendedName>
        <fullName evidence="8">EGF-like domain-containing protein</fullName>
    </recommendedName>
</protein>
<feature type="domain" description="EGF-like" evidence="8">
    <location>
        <begin position="1"/>
        <end position="40"/>
    </location>
</feature>
<sequence>MDECKQWDSTPTCGSNATCYNTYGSFYCQCQHGFRSTTSLKFTPFAGECKDLNECLENPPVCGSNTICLNTIGSYNCQCQPGFRVPTYAEHCAGESKKRASMCVCVHVCGGVCVCVCVCVCPLQMRMSVCGFPWCAAVWACAQTHLANTPAPVRQGSVTTATTLPPAQVRWPRPC</sequence>
<dbReference type="PROSITE" id="PS50026">
    <property type="entry name" value="EGF_3"/>
    <property type="match status" value="2"/>
</dbReference>
<dbReference type="SMART" id="SM00181">
    <property type="entry name" value="EGF"/>
    <property type="match status" value="2"/>
</dbReference>
<dbReference type="PROSITE" id="PS00010">
    <property type="entry name" value="ASX_HYDROXYL"/>
    <property type="match status" value="2"/>
</dbReference>
<dbReference type="PaxDb" id="8022-A0A060Z387"/>
<dbReference type="PANTHER" id="PTHR24039">
    <property type="entry name" value="FIBRILLIN-RELATED"/>
    <property type="match status" value="1"/>
</dbReference>
<dbReference type="InterPro" id="IPR001881">
    <property type="entry name" value="EGF-like_Ca-bd_dom"/>
</dbReference>
<dbReference type="InterPro" id="IPR018097">
    <property type="entry name" value="EGF_Ca-bd_CS"/>
</dbReference>
<keyword evidence="3" id="KW-0677">Repeat</keyword>
<evidence type="ECO:0000313" key="10">
    <source>
        <dbReference type="Proteomes" id="UP000193380"/>
    </source>
</evidence>
<dbReference type="SUPFAM" id="SSF57196">
    <property type="entry name" value="EGF/Laminin"/>
    <property type="match status" value="2"/>
</dbReference>
<evidence type="ECO:0000256" key="5">
    <source>
        <dbReference type="ARBA" id="ARBA00023157"/>
    </source>
</evidence>
<dbReference type="FunFam" id="2.10.25.10:FF:000003">
    <property type="entry name" value="fibrillin-1 isoform X1"/>
    <property type="match status" value="1"/>
</dbReference>
<evidence type="ECO:0000256" key="3">
    <source>
        <dbReference type="ARBA" id="ARBA00022737"/>
    </source>
</evidence>
<keyword evidence="5" id="KW-1015">Disulfide bond</keyword>
<dbReference type="CDD" id="cd00054">
    <property type="entry name" value="EGF_CA"/>
    <property type="match status" value="2"/>
</dbReference>
<keyword evidence="1 7" id="KW-0245">EGF-like domain</keyword>
<evidence type="ECO:0000259" key="8">
    <source>
        <dbReference type="PROSITE" id="PS50026"/>
    </source>
</evidence>